<evidence type="ECO:0000313" key="3">
    <source>
        <dbReference type="Proteomes" id="UP000198251"/>
    </source>
</evidence>
<organism evidence="2 3">
    <name type="scientific">Micromonospora echinofusca</name>
    <dbReference type="NCBI Taxonomy" id="47858"/>
    <lineage>
        <taxon>Bacteria</taxon>
        <taxon>Bacillati</taxon>
        <taxon>Actinomycetota</taxon>
        <taxon>Actinomycetes</taxon>
        <taxon>Micromonosporales</taxon>
        <taxon>Micromonosporaceae</taxon>
        <taxon>Micromonospora</taxon>
    </lineage>
</organism>
<protein>
    <submittedName>
        <fullName evidence="2">Uncharacterized protein</fullName>
    </submittedName>
</protein>
<evidence type="ECO:0000313" key="2">
    <source>
        <dbReference type="EMBL" id="SCG14590.1"/>
    </source>
</evidence>
<dbReference type="GeneID" id="95800685"/>
<dbReference type="Proteomes" id="UP000198251">
    <property type="component" value="Chromosome I"/>
</dbReference>
<feature type="region of interest" description="Disordered" evidence="1">
    <location>
        <begin position="1"/>
        <end position="22"/>
    </location>
</feature>
<name>A0A1C5G4B4_MICEH</name>
<reference evidence="2 3" key="1">
    <citation type="submission" date="2016-06" db="EMBL/GenBank/DDBJ databases">
        <authorList>
            <person name="Kjaerup R.B."/>
            <person name="Dalgaard T.S."/>
            <person name="Juul-Madsen H.R."/>
        </authorList>
    </citation>
    <scope>NUCLEOTIDE SEQUENCE [LARGE SCALE GENOMIC DNA]</scope>
    <source>
        <strain evidence="2 3">DSM 43913</strain>
    </source>
</reference>
<sequence length="152" mass="16247">MSTASNAARIVGNPRPAPNRKTHRRTVMRLAGPGIRAAREVYTTIPADAVRVAALVEIAAAAAALARTVVKLRHLDPDLIASHVSDRVDLRAVLGRGRWLPTMTRHVPAPDSGPVDLAALMPARPVARRRVVRRRPGQPGQGSLFTAAKVEG</sequence>
<keyword evidence="3" id="KW-1185">Reference proteome</keyword>
<gene>
    <name evidence="2" type="ORF">GA0070610_0797</name>
</gene>
<proteinExistence type="predicted"/>
<dbReference type="RefSeq" id="WP_157747025.1">
    <property type="nucleotide sequence ID" value="NZ_LT607733.1"/>
</dbReference>
<dbReference type="EMBL" id="LT607733">
    <property type="protein sequence ID" value="SCG14590.1"/>
    <property type="molecule type" value="Genomic_DNA"/>
</dbReference>
<accession>A0A1C5G4B4</accession>
<dbReference type="AlphaFoldDB" id="A0A1C5G4B4"/>
<evidence type="ECO:0000256" key="1">
    <source>
        <dbReference type="SAM" id="MobiDB-lite"/>
    </source>
</evidence>